<gene>
    <name evidence="2" type="ORF">EHO51_08340</name>
</gene>
<reference evidence="2 3" key="1">
    <citation type="submission" date="2018-11" db="EMBL/GenBank/DDBJ databases">
        <title>Genome squencing of methanotrophic bacteria isolated from alkaline groundwater in Korea.</title>
        <authorList>
            <person name="Nguyen L.N."/>
        </authorList>
    </citation>
    <scope>NUCLEOTIDE SEQUENCE [LARGE SCALE GENOMIC DNA]</scope>
    <source>
        <strain evidence="2 3">GW6</strain>
    </source>
</reference>
<dbReference type="AlphaFoldDB" id="A0A3G8M6B9"/>
<dbReference type="RefSeq" id="WP_124738497.1">
    <property type="nucleotide sequence ID" value="NZ_CP034086.1"/>
</dbReference>
<name>A0A3G8M6B9_9HYPH</name>
<accession>A0A3G8M6B9</accession>
<evidence type="ECO:0000313" key="3">
    <source>
        <dbReference type="Proteomes" id="UP000273982"/>
    </source>
</evidence>
<evidence type="ECO:0000313" key="2">
    <source>
        <dbReference type="EMBL" id="AZG76732.1"/>
    </source>
</evidence>
<dbReference type="Proteomes" id="UP000273982">
    <property type="component" value="Chromosome"/>
</dbReference>
<proteinExistence type="predicted"/>
<feature type="signal peptide" evidence="1">
    <location>
        <begin position="1"/>
        <end position="30"/>
    </location>
</feature>
<dbReference type="KEGG" id="mros:EHO51_08340"/>
<sequence length="158" mass="17093">MRRRNRGSGGVWTRAAATALLTLAAATAAAQPAREENPPAEFRILPYSGLTPYCIDPTILNEVVKGFAAREAWFWNSPLVIVAFDGVEDIGARNNGLSYIPRRYCRALALFNDGVRREVVYNIGESLGFIGAGPGVTWCVVGLDRNHAFSPNCRAAGP</sequence>
<evidence type="ECO:0000256" key="1">
    <source>
        <dbReference type="SAM" id="SignalP"/>
    </source>
</evidence>
<protein>
    <submittedName>
        <fullName evidence="2">Uncharacterized protein</fullName>
    </submittedName>
</protein>
<keyword evidence="1" id="KW-0732">Signal</keyword>
<feature type="chain" id="PRO_5018250138" evidence="1">
    <location>
        <begin position="31"/>
        <end position="158"/>
    </location>
</feature>
<dbReference type="EMBL" id="CP034086">
    <property type="protein sequence ID" value="AZG76732.1"/>
    <property type="molecule type" value="Genomic_DNA"/>
</dbReference>
<organism evidence="2 3">
    <name type="scientific">Methylocystis rosea</name>
    <dbReference type="NCBI Taxonomy" id="173366"/>
    <lineage>
        <taxon>Bacteria</taxon>
        <taxon>Pseudomonadati</taxon>
        <taxon>Pseudomonadota</taxon>
        <taxon>Alphaproteobacteria</taxon>
        <taxon>Hyphomicrobiales</taxon>
        <taxon>Methylocystaceae</taxon>
        <taxon>Methylocystis</taxon>
    </lineage>
</organism>